<dbReference type="CDD" id="cd07326">
    <property type="entry name" value="M56_BlaR1_MecR1_like"/>
    <property type="match status" value="1"/>
</dbReference>
<protein>
    <recommendedName>
        <fullName evidence="2">Peptidase M56 domain-containing protein</fullName>
    </recommendedName>
</protein>
<sequence length="221" mass="24682">MAHLIRRRGLSIGSELQSVMNQLSSKQKRAAPRVLLYIYNRPLALTCGIFRPTILISTWMVECLDRQELEAVLAHELQHVVRRDGLVILLATILRDAFFYLPASQVVHRQLQQEKELLCDDQAVQLTRRPLALASALAKVWLQTVDEPSFARMGGASLLVEAHASIQSRIQRLLAWREIMKTPSASPLSFPLSVAALMTIPLVQGANFLLVLVIIGCIPFA</sequence>
<dbReference type="Pfam" id="PF05569">
    <property type="entry name" value="Peptidase_M56"/>
    <property type="match status" value="1"/>
</dbReference>
<dbReference type="PANTHER" id="PTHR34978">
    <property type="entry name" value="POSSIBLE SENSOR-TRANSDUCER PROTEIN BLAR"/>
    <property type="match status" value="1"/>
</dbReference>
<keyword evidence="1" id="KW-1133">Transmembrane helix</keyword>
<name>A0A8J3IZ39_9CHLR</name>
<feature type="domain" description="Peptidase M56" evidence="2">
    <location>
        <begin position="45"/>
        <end position="129"/>
    </location>
</feature>
<dbReference type="PANTHER" id="PTHR34978:SF3">
    <property type="entry name" value="SLR0241 PROTEIN"/>
    <property type="match status" value="1"/>
</dbReference>
<keyword evidence="1" id="KW-0472">Membrane</keyword>
<keyword evidence="4" id="KW-1185">Reference proteome</keyword>
<accession>A0A8J3IZ39</accession>
<dbReference type="EMBL" id="BNJK01000004">
    <property type="protein sequence ID" value="GHP01151.1"/>
    <property type="molecule type" value="Genomic_DNA"/>
</dbReference>
<evidence type="ECO:0000313" key="3">
    <source>
        <dbReference type="EMBL" id="GHP01151.1"/>
    </source>
</evidence>
<dbReference type="AlphaFoldDB" id="A0A8J3IZ39"/>
<comment type="caution">
    <text evidence="3">The sequence shown here is derived from an EMBL/GenBank/DDBJ whole genome shotgun (WGS) entry which is preliminary data.</text>
</comment>
<dbReference type="Proteomes" id="UP000597444">
    <property type="component" value="Unassembled WGS sequence"/>
</dbReference>
<evidence type="ECO:0000313" key="4">
    <source>
        <dbReference type="Proteomes" id="UP000597444"/>
    </source>
</evidence>
<proteinExistence type="predicted"/>
<dbReference type="InterPro" id="IPR008756">
    <property type="entry name" value="Peptidase_M56"/>
</dbReference>
<organism evidence="3 4">
    <name type="scientific">Reticulibacter mediterranei</name>
    <dbReference type="NCBI Taxonomy" id="2778369"/>
    <lineage>
        <taxon>Bacteria</taxon>
        <taxon>Bacillati</taxon>
        <taxon>Chloroflexota</taxon>
        <taxon>Ktedonobacteria</taxon>
        <taxon>Ktedonobacterales</taxon>
        <taxon>Reticulibacteraceae</taxon>
        <taxon>Reticulibacter</taxon>
    </lineage>
</organism>
<keyword evidence="1" id="KW-0812">Transmembrane</keyword>
<evidence type="ECO:0000256" key="1">
    <source>
        <dbReference type="SAM" id="Phobius"/>
    </source>
</evidence>
<evidence type="ECO:0000259" key="2">
    <source>
        <dbReference type="Pfam" id="PF05569"/>
    </source>
</evidence>
<dbReference type="InterPro" id="IPR052173">
    <property type="entry name" value="Beta-lactam_resp_regulator"/>
</dbReference>
<gene>
    <name evidence="3" type="ORF">KSF_111980</name>
</gene>
<feature type="transmembrane region" description="Helical" evidence="1">
    <location>
        <begin position="190"/>
        <end position="215"/>
    </location>
</feature>
<dbReference type="Gene3D" id="3.30.2010.10">
    <property type="entry name" value="Metalloproteases ('zincins'), catalytic domain"/>
    <property type="match status" value="1"/>
</dbReference>
<reference evidence="3" key="1">
    <citation type="submission" date="2020-10" db="EMBL/GenBank/DDBJ databases">
        <title>Taxonomic study of unclassified bacteria belonging to the class Ktedonobacteria.</title>
        <authorList>
            <person name="Yabe S."/>
            <person name="Wang C.M."/>
            <person name="Zheng Y."/>
            <person name="Sakai Y."/>
            <person name="Cavaletti L."/>
            <person name="Monciardini P."/>
            <person name="Donadio S."/>
        </authorList>
    </citation>
    <scope>NUCLEOTIDE SEQUENCE</scope>
    <source>
        <strain evidence="3">ID150040</strain>
    </source>
</reference>